<sequence length="221" mass="25439">MATQWNYTKLETFGRTRLSENFFMREFLHSEIAQSKGLLNAPENPELAVETGRHLCEEILEPIQAAWGRIFVRSGYRSPDVNALGNREKMNCSNNEANRAAHIWDQLDSKGSMGATACIVVPAWLEHFERTGDWVSLAWWVHHHVPGYYEMCFFKHLCAFNIRWYEKHDGNTTIKSFLENPDTGDKSALINRGVIHPRYASLTPESRYSNARAVLHGRQTQ</sequence>
<name>A0ABQ1K2G5_9GAMM</name>
<dbReference type="InterPro" id="IPR009045">
    <property type="entry name" value="Zn_M74/Hedgehog-like"/>
</dbReference>
<dbReference type="Gene3D" id="3.30.1380.10">
    <property type="match status" value="1"/>
</dbReference>
<dbReference type="RefSeq" id="WP_188745496.1">
    <property type="nucleotide sequence ID" value="NZ_BMIJ01000001.1"/>
</dbReference>
<organism evidence="1 2">
    <name type="scientific">Marinobacterium zhoushanense</name>
    <dbReference type="NCBI Taxonomy" id="1679163"/>
    <lineage>
        <taxon>Bacteria</taxon>
        <taxon>Pseudomonadati</taxon>
        <taxon>Pseudomonadota</taxon>
        <taxon>Gammaproteobacteria</taxon>
        <taxon>Oceanospirillales</taxon>
        <taxon>Oceanospirillaceae</taxon>
        <taxon>Marinobacterium</taxon>
    </lineage>
</organism>
<dbReference type="SUPFAM" id="SSF55166">
    <property type="entry name" value="Hedgehog/DD-peptidase"/>
    <property type="match status" value="1"/>
</dbReference>
<comment type="caution">
    <text evidence="1">The sequence shown here is derived from an EMBL/GenBank/DDBJ whole genome shotgun (WGS) entry which is preliminary data.</text>
</comment>
<keyword evidence="2" id="KW-1185">Reference proteome</keyword>
<evidence type="ECO:0000313" key="2">
    <source>
        <dbReference type="Proteomes" id="UP000629025"/>
    </source>
</evidence>
<proteinExistence type="predicted"/>
<dbReference type="EMBL" id="BMIJ01000001">
    <property type="protein sequence ID" value="GGB82040.1"/>
    <property type="molecule type" value="Genomic_DNA"/>
</dbReference>
<evidence type="ECO:0000313" key="1">
    <source>
        <dbReference type="EMBL" id="GGB82040.1"/>
    </source>
</evidence>
<protein>
    <recommendedName>
        <fullName evidence="3">Peptidase M15</fullName>
    </recommendedName>
</protein>
<accession>A0ABQ1K2G5</accession>
<evidence type="ECO:0008006" key="3">
    <source>
        <dbReference type="Google" id="ProtNLM"/>
    </source>
</evidence>
<dbReference type="Proteomes" id="UP000629025">
    <property type="component" value="Unassembled WGS sequence"/>
</dbReference>
<reference evidence="2" key="1">
    <citation type="journal article" date="2019" name="Int. J. Syst. Evol. Microbiol.">
        <title>The Global Catalogue of Microorganisms (GCM) 10K type strain sequencing project: providing services to taxonomists for standard genome sequencing and annotation.</title>
        <authorList>
            <consortium name="The Broad Institute Genomics Platform"/>
            <consortium name="The Broad Institute Genome Sequencing Center for Infectious Disease"/>
            <person name="Wu L."/>
            <person name="Ma J."/>
        </authorList>
    </citation>
    <scope>NUCLEOTIDE SEQUENCE [LARGE SCALE GENOMIC DNA]</scope>
    <source>
        <strain evidence="2">CGMCC 1.15341</strain>
    </source>
</reference>
<gene>
    <name evidence="1" type="ORF">GCM10011352_04800</name>
</gene>